<evidence type="ECO:0000259" key="2">
    <source>
        <dbReference type="PROSITE" id="PS51820"/>
    </source>
</evidence>
<dbReference type="Gene3D" id="2.60.120.1560">
    <property type="match status" value="2"/>
</dbReference>
<dbReference type="Pfam" id="PF10528">
    <property type="entry name" value="GLEYA"/>
    <property type="match status" value="2"/>
</dbReference>
<feature type="domain" description="PA14" evidence="2">
    <location>
        <begin position="287"/>
        <end position="452"/>
    </location>
</feature>
<dbReference type="InterPro" id="IPR051905">
    <property type="entry name" value="S_pombe_Mam3/Map4"/>
</dbReference>
<sequence>MAACFLTSTLTVTTIRGQGGSGDTSTVTSTSTVFEYTGTVTGPSTSTVAVSSTFYVAALETTTTTSTSTVTTGYPVPPTACGNVGLEVAVYTNPYSLGGQTYTAFQPEFFKTAPPISSTTVQSVGLSLQGTDAVKTPYGMPLTITQYAINHRGYFYAPNDATYTFAVQRGDDFAAFWLGQNAYSSFERSDADGIAIYNEGNNPISGSTTTQVAAGSYIPLRIIYGNAGGQAALTFNVRDSNNIVYVNGTDASPYLVKFPCRQQEGRPFLNPFGSEATAAPSSADLSCGVGGVQVAVYPDNIQTNDYPAETLKSMAPDDITITDRIGFGANALGDWINHPYNMNPSTPGSYALNYRGYFFAPKDGRYTFRVSTADNWAGVWRTEDALKGWANSNAAEAVINSNPGSFEVTLAQGAYYPFRVVLASWDGAVYFNFDIFDDAEVYYASTNKPSPYLVWQPCPDDPSVPKFRPFSEEI</sequence>
<dbReference type="GO" id="GO:0009986">
    <property type="term" value="C:cell surface"/>
    <property type="evidence" value="ECO:0007669"/>
    <property type="project" value="UniProtKB-SubCell"/>
</dbReference>
<reference evidence="3 4" key="1">
    <citation type="submission" date="2019-10" db="EMBL/GenBank/DDBJ databases">
        <authorList>
            <person name="Palmer J.M."/>
        </authorList>
    </citation>
    <scope>NUCLEOTIDE SEQUENCE [LARGE SCALE GENOMIC DNA]</scope>
    <source>
        <strain evidence="3 4">TWF696</strain>
    </source>
</reference>
<evidence type="ECO:0000313" key="4">
    <source>
        <dbReference type="Proteomes" id="UP001375240"/>
    </source>
</evidence>
<comment type="subcellular location">
    <subcellularLocation>
        <location evidence="1">Cell surface</location>
    </subcellularLocation>
</comment>
<dbReference type="PROSITE" id="PS51820">
    <property type="entry name" value="PA14"/>
    <property type="match status" value="2"/>
</dbReference>
<dbReference type="PANTHER" id="PTHR31492:SF14">
    <property type="entry name" value="M CELL-TYPE AGGLUTINATION PROTEIN MAM3-RELATED"/>
    <property type="match status" value="1"/>
</dbReference>
<organism evidence="3 4">
    <name type="scientific">Orbilia brochopaga</name>
    <dbReference type="NCBI Taxonomy" id="3140254"/>
    <lineage>
        <taxon>Eukaryota</taxon>
        <taxon>Fungi</taxon>
        <taxon>Dikarya</taxon>
        <taxon>Ascomycota</taxon>
        <taxon>Pezizomycotina</taxon>
        <taxon>Orbiliomycetes</taxon>
        <taxon>Orbiliales</taxon>
        <taxon>Orbiliaceae</taxon>
        <taxon>Orbilia</taxon>
    </lineage>
</organism>
<evidence type="ECO:0000256" key="1">
    <source>
        <dbReference type="ARBA" id="ARBA00004241"/>
    </source>
</evidence>
<dbReference type="InterPro" id="IPR018871">
    <property type="entry name" value="GLEYA_adhesin_domain"/>
</dbReference>
<dbReference type="PANTHER" id="PTHR31492">
    <property type="entry name" value="M CELL-TYPE AGGLUTINATION PROTEIN MAM3-RELATED"/>
    <property type="match status" value="1"/>
</dbReference>
<protein>
    <recommendedName>
        <fullName evidence="2">PA14 domain-containing protein</fullName>
    </recommendedName>
</protein>
<dbReference type="InterPro" id="IPR037524">
    <property type="entry name" value="PA14/GLEYA"/>
</dbReference>
<proteinExistence type="predicted"/>
<keyword evidence="4" id="KW-1185">Reference proteome</keyword>
<feature type="domain" description="PA14" evidence="2">
    <location>
        <begin position="95"/>
        <end position="252"/>
    </location>
</feature>
<dbReference type="Proteomes" id="UP001375240">
    <property type="component" value="Unassembled WGS sequence"/>
</dbReference>
<name>A0AAV9U995_9PEZI</name>
<comment type="caution">
    <text evidence="3">The sequence shown here is derived from an EMBL/GenBank/DDBJ whole genome shotgun (WGS) entry which is preliminary data.</text>
</comment>
<dbReference type="AlphaFoldDB" id="A0AAV9U995"/>
<gene>
    <name evidence="3" type="ORF">TWF696_001384</name>
</gene>
<accession>A0AAV9U995</accession>
<dbReference type="EMBL" id="JAVHNQ010000010">
    <property type="protein sequence ID" value="KAK6337906.1"/>
    <property type="molecule type" value="Genomic_DNA"/>
</dbReference>
<evidence type="ECO:0000313" key="3">
    <source>
        <dbReference type="EMBL" id="KAK6337906.1"/>
    </source>
</evidence>